<dbReference type="InterPro" id="IPR029058">
    <property type="entry name" value="AB_hydrolase_fold"/>
</dbReference>
<evidence type="ECO:0000313" key="2">
    <source>
        <dbReference type="Proteomes" id="UP000569329"/>
    </source>
</evidence>
<dbReference type="Proteomes" id="UP000569329">
    <property type="component" value="Unassembled WGS sequence"/>
</dbReference>
<accession>A0A839DP89</accession>
<dbReference type="EMBL" id="JACGWZ010000001">
    <property type="protein sequence ID" value="MBA8822810.1"/>
    <property type="molecule type" value="Genomic_DNA"/>
</dbReference>
<gene>
    <name evidence="1" type="ORF">FHX42_000139</name>
</gene>
<reference evidence="1 2" key="1">
    <citation type="submission" date="2020-07" db="EMBL/GenBank/DDBJ databases">
        <title>Sequencing the genomes of 1000 actinobacteria strains.</title>
        <authorList>
            <person name="Klenk H.-P."/>
        </authorList>
    </citation>
    <scope>NUCLEOTIDE SEQUENCE [LARGE SCALE GENOMIC DNA]</scope>
    <source>
        <strain evidence="1 2">DSM 45975</strain>
    </source>
</reference>
<organism evidence="1 2">
    <name type="scientific">Halosaccharopolyspora lacisalsi</name>
    <dbReference type="NCBI Taxonomy" id="1000566"/>
    <lineage>
        <taxon>Bacteria</taxon>
        <taxon>Bacillati</taxon>
        <taxon>Actinomycetota</taxon>
        <taxon>Actinomycetes</taxon>
        <taxon>Pseudonocardiales</taxon>
        <taxon>Pseudonocardiaceae</taxon>
        <taxon>Halosaccharopolyspora</taxon>
    </lineage>
</organism>
<dbReference type="Gene3D" id="3.40.50.1820">
    <property type="entry name" value="alpha/beta hydrolase"/>
    <property type="match status" value="1"/>
</dbReference>
<protein>
    <submittedName>
        <fullName evidence="1">Pimeloyl-ACP methyl ester carboxylesterase</fullName>
    </submittedName>
</protein>
<comment type="caution">
    <text evidence="1">The sequence shown here is derived from an EMBL/GenBank/DDBJ whole genome shotgun (WGS) entry which is preliminary data.</text>
</comment>
<dbReference type="RefSeq" id="WP_235986870.1">
    <property type="nucleotide sequence ID" value="NZ_JACGWZ010000001.1"/>
</dbReference>
<evidence type="ECO:0000313" key="1">
    <source>
        <dbReference type="EMBL" id="MBA8822810.1"/>
    </source>
</evidence>
<dbReference type="AlphaFoldDB" id="A0A839DP89"/>
<dbReference type="SUPFAM" id="SSF53474">
    <property type="entry name" value="alpha/beta-Hydrolases"/>
    <property type="match status" value="1"/>
</dbReference>
<sequence>MRVLNSDTHPFDEELVRGLTELSHDRPPLDPTASPRQANATIFRGDLADIRVPALGLHGESDPVLRVGAAHATAKAIPGARLVSYPGMGHFMPTALWTTIADETAILADRSRSTATSTTTGAAP</sequence>
<proteinExistence type="predicted"/>
<keyword evidence="2" id="KW-1185">Reference proteome</keyword>
<name>A0A839DP89_9PSEU</name>